<accession>A0A515CSX3</accession>
<protein>
    <submittedName>
        <fullName evidence="1">Pyocin activator protein PrtN</fullName>
    </submittedName>
</protein>
<dbReference type="AlphaFoldDB" id="A0A515CSX3"/>
<reference evidence="1 2" key="1">
    <citation type="submission" date="2018-11" db="EMBL/GenBank/DDBJ databases">
        <title>The first complete genome of Serratia liquefaciens isolated from metalophyte plant revel distinctness adaptive mechanisms in an extreme habitat.</title>
        <authorList>
            <person name="Caneschi W.L."/>
            <person name="Sanchez A.B."/>
            <person name="Felestrino E.B."/>
            <person name="Assis R.A.B."/>
            <person name="Lemes C.G.C."/>
            <person name="Cordeiro I.F."/>
            <person name="Fonseca N.P."/>
            <person name="Villa M."/>
            <person name="Vieira I.T."/>
            <person name="Moraes L.A."/>
            <person name="Kamino L.H.Y."/>
            <person name="do Carmo F."/>
            <person name="Garcia C.M."/>
            <person name="Almeida N.F."/>
            <person name="Silva R.S."/>
            <person name="Ferro J.A."/>
            <person name="Ferro M.I.T."/>
            <person name="Varani A.M."/>
            <person name="Ferreira R.M."/>
            <person name="dos Santos V.L."/>
            <person name="Silva U.C."/>
            <person name="Setubal J.C."/>
            <person name="Moreira L.M."/>
        </authorList>
    </citation>
    <scope>NUCLEOTIDE SEQUENCE [LARGE SCALE GENOMIC DNA]</scope>
    <source>
        <strain evidence="1 2">FG3</strain>
    </source>
</reference>
<dbReference type="Proteomes" id="UP000317572">
    <property type="component" value="Chromosome"/>
</dbReference>
<dbReference type="RefSeq" id="WP_142814858.1">
    <property type="nucleotide sequence ID" value="NZ_CP033893.1"/>
</dbReference>
<gene>
    <name evidence="1" type="ORF">EGO53_05525</name>
</gene>
<proteinExistence type="predicted"/>
<dbReference type="InterPro" id="IPR020518">
    <property type="entry name" value="Tscrpt_reg_PrtN"/>
</dbReference>
<name>A0A515CSX3_SERLI</name>
<evidence type="ECO:0000313" key="2">
    <source>
        <dbReference type="Proteomes" id="UP000317572"/>
    </source>
</evidence>
<dbReference type="GO" id="GO:0006355">
    <property type="term" value="P:regulation of DNA-templated transcription"/>
    <property type="evidence" value="ECO:0007669"/>
    <property type="project" value="InterPro"/>
</dbReference>
<dbReference type="Pfam" id="PF11112">
    <property type="entry name" value="PyocinActivator"/>
    <property type="match status" value="1"/>
</dbReference>
<organism evidence="1 2">
    <name type="scientific">Serratia liquefaciens</name>
    <dbReference type="NCBI Taxonomy" id="614"/>
    <lineage>
        <taxon>Bacteria</taxon>
        <taxon>Pseudomonadati</taxon>
        <taxon>Pseudomonadota</taxon>
        <taxon>Gammaproteobacteria</taxon>
        <taxon>Enterobacterales</taxon>
        <taxon>Yersiniaceae</taxon>
        <taxon>Serratia</taxon>
    </lineage>
</organism>
<sequence length="83" mass="9329">MNTMFLLMAEFGTATIKLAEISERYLGMRPATAEQKAAEGKLPLATFRIGSSQKAPRMVHVQDLADYIDQQRKDAKAELVRCR</sequence>
<dbReference type="EMBL" id="CP033893">
    <property type="protein sequence ID" value="QDL31272.1"/>
    <property type="molecule type" value="Genomic_DNA"/>
</dbReference>
<evidence type="ECO:0000313" key="1">
    <source>
        <dbReference type="EMBL" id="QDL31272.1"/>
    </source>
</evidence>